<proteinExistence type="predicted"/>
<organism evidence="1 2">
    <name type="scientific">Eumeta variegata</name>
    <name type="common">Bagworm moth</name>
    <name type="synonym">Eumeta japonica</name>
    <dbReference type="NCBI Taxonomy" id="151549"/>
    <lineage>
        <taxon>Eukaryota</taxon>
        <taxon>Metazoa</taxon>
        <taxon>Ecdysozoa</taxon>
        <taxon>Arthropoda</taxon>
        <taxon>Hexapoda</taxon>
        <taxon>Insecta</taxon>
        <taxon>Pterygota</taxon>
        <taxon>Neoptera</taxon>
        <taxon>Endopterygota</taxon>
        <taxon>Lepidoptera</taxon>
        <taxon>Glossata</taxon>
        <taxon>Ditrysia</taxon>
        <taxon>Tineoidea</taxon>
        <taxon>Psychidae</taxon>
        <taxon>Oiketicinae</taxon>
        <taxon>Eumeta</taxon>
    </lineage>
</organism>
<accession>A0A4C1V9J4</accession>
<evidence type="ECO:0000313" key="2">
    <source>
        <dbReference type="Proteomes" id="UP000299102"/>
    </source>
</evidence>
<comment type="caution">
    <text evidence="1">The sequence shown here is derived from an EMBL/GenBank/DDBJ whole genome shotgun (WGS) entry which is preliminary data.</text>
</comment>
<name>A0A4C1V9J4_EUMVA</name>
<dbReference type="EMBL" id="BGZK01000302">
    <property type="protein sequence ID" value="GBP35349.1"/>
    <property type="molecule type" value="Genomic_DNA"/>
</dbReference>
<evidence type="ECO:0000313" key="1">
    <source>
        <dbReference type="EMBL" id="GBP35349.1"/>
    </source>
</evidence>
<gene>
    <name evidence="1" type="ORF">EVAR_20722_1</name>
</gene>
<keyword evidence="2" id="KW-1185">Reference proteome</keyword>
<protein>
    <submittedName>
        <fullName evidence="1">Uncharacterized protein</fullName>
    </submittedName>
</protein>
<dbReference type="Proteomes" id="UP000299102">
    <property type="component" value="Unassembled WGS sequence"/>
</dbReference>
<dbReference type="AlphaFoldDB" id="A0A4C1V9J4"/>
<reference evidence="1 2" key="1">
    <citation type="journal article" date="2019" name="Commun. Biol.">
        <title>The bagworm genome reveals a unique fibroin gene that provides high tensile strength.</title>
        <authorList>
            <person name="Kono N."/>
            <person name="Nakamura H."/>
            <person name="Ohtoshi R."/>
            <person name="Tomita M."/>
            <person name="Numata K."/>
            <person name="Arakawa K."/>
        </authorList>
    </citation>
    <scope>NUCLEOTIDE SEQUENCE [LARGE SCALE GENOMIC DNA]</scope>
</reference>
<sequence length="444" mass="49204">MTCYDIRESSFCSCRPDTLHDLQIVQNKFSRRAADAPRYVKNSVLHWDLELPTISKFMKDASECFFDIASSYPNPLIASAVTYDPPLHITFVKDQFGNGSDKRSLSAISTDKESDSFDSTIKGSDDEESNFQIVKKKNKRVAWRLHKSSSSQSNNSAIEVKLRNVKSTNHTDSSVTFEIARVAKTVAFNKKVTVSGINKSTNVAGSKPSPVPKERKVKAVIKGIPVELETVDIKNDLERQKYSVQAVLRIHRRDGAALGLVLVILNKTHEVTDIFKKLASAGIAASALGDDIATIMSILQVVRSSEVADLAAIFRKAKHGVDRLKIILETTSLSYTSHREKSCSGATSKPSSLWVVFILFGDLNSKNMFWRCNYTNAKGREVVDLAEDLHFDVFMPRHKPIFSITCSSSPTQSESTNTGFQKRQLEDIGAVMGIPKPGKPGKLR</sequence>
<dbReference type="OrthoDB" id="8123886at2759"/>